<reference evidence="3" key="1">
    <citation type="submission" date="2008-02" db="EMBL/GenBank/DDBJ databases">
        <title>Complete sequence of Yersinia pseudotuberculosis YPIII.</title>
        <authorList>
            <consortium name="US DOE Joint Genome Institute"/>
            <person name="Challacombe J.F."/>
            <person name="Bruce D."/>
            <person name="Detter J.C."/>
            <person name="Green L."/>
            <person name="Land M."/>
            <person name="Munk C."/>
            <person name="Lindler L.E."/>
            <person name="Nikolich M.P."/>
            <person name="Brettin T."/>
        </authorList>
    </citation>
    <scope>NUCLEOTIDE SEQUENCE</scope>
    <source>
        <strain evidence="3">YPIII</strain>
    </source>
</reference>
<dbReference type="AlphaFoldDB" id="A0A0H3B698"/>
<dbReference type="SUPFAM" id="SSF53807">
    <property type="entry name" value="Helical backbone' metal receptor"/>
    <property type="match status" value="1"/>
</dbReference>
<protein>
    <submittedName>
        <fullName evidence="3">Periplasmic binding protein</fullName>
    </submittedName>
</protein>
<organism evidence="3">
    <name type="scientific">Yersinia pseudotuberculosis serotype O:3 (strain YPIII)</name>
    <dbReference type="NCBI Taxonomy" id="502800"/>
    <lineage>
        <taxon>Bacteria</taxon>
        <taxon>Pseudomonadati</taxon>
        <taxon>Pseudomonadota</taxon>
        <taxon>Gammaproteobacteria</taxon>
        <taxon>Enterobacterales</taxon>
        <taxon>Yersiniaceae</taxon>
        <taxon>Yersinia</taxon>
    </lineage>
</organism>
<dbReference type="PANTHER" id="PTHR30535">
    <property type="entry name" value="VITAMIN B12-BINDING PROTEIN"/>
    <property type="match status" value="1"/>
</dbReference>
<dbReference type="InterPro" id="IPR050902">
    <property type="entry name" value="ABC_Transporter_SBP"/>
</dbReference>
<accession>A0A0H3B698</accession>
<dbReference type="KEGG" id="ypy:YPK_2751"/>
<dbReference type="EMBL" id="CP000950">
    <property type="protein sequence ID" value="ACA69028.1"/>
    <property type="molecule type" value="Genomic_DNA"/>
</dbReference>
<dbReference type="InterPro" id="IPR002491">
    <property type="entry name" value="ABC_transptr_periplasmic_BD"/>
</dbReference>
<sequence precursor="true">MGTGKGFGVKCVSLKMAKGLTISLLFGWALMAGSSALAATVTDMAGRTVTIPAKVERILLGEGRLFYAVSLLEGNKPLDRIVGWQGDFRKLDPQTYAIYKAKFPQIDQIPLIGNTTADSISPEKVLTLNPDIAIFGLSGHGPGKGSELVKQLEKAGVPVVFVDFRNSPLKNTLPSMRLLGKALHREQQAENYINFYQDNVDKVTDITNKIPEDKKPSVFIELRAGASEECCGTAGKGNMGDFIDQAGGNNIAKNLLPGSLGTVNLEKVLAAKPDIYIASGGKSPGSDAPGVVLGAQVTPEQAQASLQKILGRKGINTLSAVNTGHSYAIWHNYYNSPYNVLAIQSFAKWFYPEQFADLDPKKTMDSLYSQFLAVEPSGTYWIEAKRELD</sequence>
<gene>
    <name evidence="3" type="ordered locus">YPK_2751</name>
</gene>
<dbReference type="PANTHER" id="PTHR30535:SF34">
    <property type="entry name" value="MOLYBDATE-BINDING PROTEIN MOLA"/>
    <property type="match status" value="1"/>
</dbReference>
<proteinExistence type="predicted"/>
<name>A0A0H3B698_YERPY</name>
<evidence type="ECO:0000313" key="3">
    <source>
        <dbReference type="EMBL" id="ACA69028.1"/>
    </source>
</evidence>
<keyword evidence="1" id="KW-0732">Signal</keyword>
<evidence type="ECO:0000256" key="1">
    <source>
        <dbReference type="SAM" id="SignalP"/>
    </source>
</evidence>
<feature type="chain" id="PRO_5002605020" evidence="1">
    <location>
        <begin position="39"/>
        <end position="389"/>
    </location>
</feature>
<feature type="domain" description="Fe/B12 periplasmic-binding" evidence="2">
    <location>
        <begin position="57"/>
        <end position="358"/>
    </location>
</feature>
<dbReference type="PROSITE" id="PS50983">
    <property type="entry name" value="FE_B12_PBP"/>
    <property type="match status" value="1"/>
</dbReference>
<evidence type="ECO:0000259" key="2">
    <source>
        <dbReference type="PROSITE" id="PS50983"/>
    </source>
</evidence>
<dbReference type="SMR" id="A0A0H3B698"/>
<dbReference type="Pfam" id="PF01497">
    <property type="entry name" value="Peripla_BP_2"/>
    <property type="match status" value="1"/>
</dbReference>
<feature type="signal peptide" evidence="1">
    <location>
        <begin position="1"/>
        <end position="38"/>
    </location>
</feature>
<dbReference type="Gene3D" id="3.40.50.1980">
    <property type="entry name" value="Nitrogenase molybdenum iron protein domain"/>
    <property type="match status" value="2"/>
</dbReference>
<dbReference type="CDD" id="cd01139">
    <property type="entry name" value="TroA_f"/>
    <property type="match status" value="1"/>
</dbReference>